<dbReference type="UniPathway" id="UPA00958"/>
<dbReference type="RefSeq" id="WP_085772027.1">
    <property type="nucleotide sequence ID" value="NZ_AP027149.1"/>
</dbReference>
<dbReference type="InterPro" id="IPR007507">
    <property type="entry name" value="Glycos_transf_N"/>
</dbReference>
<organism evidence="12 13">
    <name type="scientific">Methylocystis bryophila</name>
    <dbReference type="NCBI Taxonomy" id="655015"/>
    <lineage>
        <taxon>Bacteria</taxon>
        <taxon>Pseudomonadati</taxon>
        <taxon>Pseudomonadota</taxon>
        <taxon>Alphaproteobacteria</taxon>
        <taxon>Hyphomicrobiales</taxon>
        <taxon>Methylocystaceae</taxon>
        <taxon>Methylocystis</taxon>
    </lineage>
</organism>
<comment type="similarity">
    <text evidence="10">Belongs to the glycosyltransferase group 1 family.</text>
</comment>
<keyword evidence="10" id="KW-1003">Cell membrane</keyword>
<keyword evidence="10" id="KW-0472">Membrane</keyword>
<evidence type="ECO:0000256" key="6">
    <source>
        <dbReference type="ARBA" id="ARBA00031445"/>
    </source>
</evidence>
<comment type="pathway">
    <text evidence="2 10">Bacterial outer membrane biogenesis; LPS core biosynthesis.</text>
</comment>
<accession>A0A1W6MWE1</accession>
<sequence length="423" mass="45422">MPLLLLYRFATTALTPLARPLLLTRARQGKEDRARLFERLGFPGAERPEGSLVWLHGASVGEGLSLLPLLDRLLSRGYSALVTTGTTSSAQLLCERLPPGACHQYAPLDAPPFVARFLDHWRPDLALFAESEIWPNMVVATKARGVPFALVNARISETSLSRWRKAPGVAKRVFSKIDLCFAQDTVNAARFVGLGVKAASVAGNLKFDSAPLRADPIALAELRGALGARPVFAAVSTHRGEEAIAFDAHVEIAAGFPDLLTILAPRHPERGEEIAAVAAERGLTVARRSQGERPEKETSIYLFDTLGELGLAFPLAGVVFMGRSFAPGGGHNPIEPARFGCALLHGPEVADFGEIYEALDAAGGALACADARELARAGKRLFAEPRRLREMGRRAREVVEKLGGASQRIVAALEPLLAAREEA</sequence>
<comment type="subcellular location">
    <subcellularLocation>
        <location evidence="10">Cell membrane</location>
    </subcellularLocation>
</comment>
<dbReference type="Gene3D" id="3.40.50.11720">
    <property type="entry name" value="3-Deoxy-D-manno-octulosonic-acid transferase, N-terminal domain"/>
    <property type="match status" value="1"/>
</dbReference>
<gene>
    <name evidence="12" type="ORF">B1812_13370</name>
</gene>
<dbReference type="Gene3D" id="3.40.50.2000">
    <property type="entry name" value="Glycogen Phosphorylase B"/>
    <property type="match status" value="1"/>
</dbReference>
<dbReference type="GO" id="GO:0009245">
    <property type="term" value="P:lipid A biosynthetic process"/>
    <property type="evidence" value="ECO:0007669"/>
    <property type="project" value="TreeGrafter"/>
</dbReference>
<reference evidence="12 13" key="1">
    <citation type="submission" date="2017-02" db="EMBL/GenBank/DDBJ databases">
        <authorList>
            <person name="Peterson S.W."/>
        </authorList>
    </citation>
    <scope>NUCLEOTIDE SEQUENCE [LARGE SCALE GENOMIC DNA]</scope>
    <source>
        <strain evidence="12 13">S285</strain>
    </source>
</reference>
<keyword evidence="13" id="KW-1185">Reference proteome</keyword>
<dbReference type="GO" id="GO:0005886">
    <property type="term" value="C:plasma membrane"/>
    <property type="evidence" value="ECO:0007669"/>
    <property type="project" value="UniProtKB-SubCell"/>
</dbReference>
<dbReference type="STRING" id="655015.B1812_13370"/>
<protein>
    <recommendedName>
        <fullName evidence="4 10">3-deoxy-D-manno-octulosonic acid transferase</fullName>
        <shortName evidence="10">Kdo transferase</shortName>
        <ecNumber evidence="3 10">2.4.99.12</ecNumber>
    </recommendedName>
    <alternativeName>
        <fullName evidence="6 10">Lipid IV(A) 3-deoxy-D-manno-octulosonic acid transferase</fullName>
    </alternativeName>
</protein>
<dbReference type="EC" id="2.4.99.12" evidence="3 10"/>
<dbReference type="KEGG" id="mbry:B1812_13370"/>
<comment type="function">
    <text evidence="1 10">Involved in lipopolysaccharide (LPS) biosynthesis. Catalyzes the transfer of 3-deoxy-D-manno-octulosonate (Kdo) residue(s) from CMP-Kdo to lipid IV(A), the tetraacyldisaccharide-1,4'-bisphosphate precursor of lipid A.</text>
</comment>
<dbReference type="InterPro" id="IPR039901">
    <property type="entry name" value="Kdotransferase"/>
</dbReference>
<name>A0A1W6MWE1_9HYPH</name>
<keyword evidence="5 10" id="KW-0808">Transferase</keyword>
<feature type="site" description="Transition state stabilizer" evidence="9">
    <location>
        <position position="206"/>
    </location>
</feature>
<dbReference type="GO" id="GO:0009244">
    <property type="term" value="P:lipopolysaccharide core region biosynthetic process"/>
    <property type="evidence" value="ECO:0007669"/>
    <property type="project" value="UniProtKB-UniRule"/>
</dbReference>
<keyword evidence="10" id="KW-0448">Lipopolysaccharide biosynthesis</keyword>
<dbReference type="InterPro" id="IPR038107">
    <property type="entry name" value="Glycos_transf_N_sf"/>
</dbReference>
<dbReference type="PANTHER" id="PTHR42755:SF1">
    <property type="entry name" value="3-DEOXY-D-MANNO-OCTULOSONIC ACID TRANSFERASE, MITOCHONDRIAL-RELATED"/>
    <property type="match status" value="1"/>
</dbReference>
<dbReference type="EMBL" id="CP019948">
    <property type="protein sequence ID" value="ARN81911.1"/>
    <property type="molecule type" value="Genomic_DNA"/>
</dbReference>
<dbReference type="GO" id="GO:0043842">
    <property type="term" value="F:Kdo transferase activity"/>
    <property type="evidence" value="ECO:0007669"/>
    <property type="project" value="UniProtKB-EC"/>
</dbReference>
<evidence type="ECO:0000313" key="12">
    <source>
        <dbReference type="EMBL" id="ARN81911.1"/>
    </source>
</evidence>
<dbReference type="Pfam" id="PF04413">
    <property type="entry name" value="Glycos_transf_N"/>
    <property type="match status" value="1"/>
</dbReference>
<evidence type="ECO:0000256" key="1">
    <source>
        <dbReference type="ARBA" id="ARBA00003394"/>
    </source>
</evidence>
<evidence type="ECO:0000256" key="4">
    <source>
        <dbReference type="ARBA" id="ARBA00019077"/>
    </source>
</evidence>
<comment type="catalytic activity">
    <reaction evidence="7 10">
        <text>lipid IVA (E. coli) + CMP-3-deoxy-beta-D-manno-octulosonate = alpha-Kdo-(2-&gt;6)-lipid IVA (E. coli) + CMP + H(+)</text>
        <dbReference type="Rhea" id="RHEA:28066"/>
        <dbReference type="ChEBI" id="CHEBI:15378"/>
        <dbReference type="ChEBI" id="CHEBI:58603"/>
        <dbReference type="ChEBI" id="CHEBI:60364"/>
        <dbReference type="ChEBI" id="CHEBI:60377"/>
        <dbReference type="ChEBI" id="CHEBI:85987"/>
        <dbReference type="EC" id="2.4.99.12"/>
    </reaction>
</comment>
<evidence type="ECO:0000256" key="9">
    <source>
        <dbReference type="PIRSR" id="PIRSR639901-2"/>
    </source>
</evidence>
<proteinExistence type="inferred from homology"/>
<evidence type="ECO:0000256" key="10">
    <source>
        <dbReference type="RuleBase" id="RU365103"/>
    </source>
</evidence>
<evidence type="ECO:0000256" key="5">
    <source>
        <dbReference type="ARBA" id="ARBA00022679"/>
    </source>
</evidence>
<dbReference type="Proteomes" id="UP000193978">
    <property type="component" value="Chromosome"/>
</dbReference>
<feature type="active site" description="Proton acceptor" evidence="8">
    <location>
        <position position="62"/>
    </location>
</feature>
<feature type="site" description="Transition state stabilizer" evidence="9">
    <location>
        <position position="130"/>
    </location>
</feature>
<dbReference type="PANTHER" id="PTHR42755">
    <property type="entry name" value="3-DEOXY-MANNO-OCTULOSONATE CYTIDYLYLTRANSFERASE"/>
    <property type="match status" value="1"/>
</dbReference>
<evidence type="ECO:0000256" key="7">
    <source>
        <dbReference type="ARBA" id="ARBA00049183"/>
    </source>
</evidence>
<feature type="domain" description="3-deoxy-D-manno-octulosonic-acid transferase N-terminal" evidence="11">
    <location>
        <begin position="35"/>
        <end position="208"/>
    </location>
</feature>
<evidence type="ECO:0000256" key="8">
    <source>
        <dbReference type="PIRSR" id="PIRSR639901-1"/>
    </source>
</evidence>
<dbReference type="SUPFAM" id="SSF53756">
    <property type="entry name" value="UDP-Glycosyltransferase/glycogen phosphorylase"/>
    <property type="match status" value="1"/>
</dbReference>
<evidence type="ECO:0000256" key="2">
    <source>
        <dbReference type="ARBA" id="ARBA00004713"/>
    </source>
</evidence>
<evidence type="ECO:0000256" key="3">
    <source>
        <dbReference type="ARBA" id="ARBA00012621"/>
    </source>
</evidence>
<evidence type="ECO:0000259" key="11">
    <source>
        <dbReference type="Pfam" id="PF04413"/>
    </source>
</evidence>
<dbReference type="AlphaFoldDB" id="A0A1W6MWE1"/>
<evidence type="ECO:0000313" key="13">
    <source>
        <dbReference type="Proteomes" id="UP000193978"/>
    </source>
</evidence>
<dbReference type="OrthoDB" id="9789797at2"/>